<evidence type="ECO:0000256" key="1">
    <source>
        <dbReference type="SAM" id="Phobius"/>
    </source>
</evidence>
<reference evidence="2" key="1">
    <citation type="submission" date="2019-03" db="EMBL/GenBank/DDBJ databases">
        <title>Single cell metagenomics reveals metabolic interactions within the superorganism composed of flagellate Streblomastix strix and complex community of Bacteroidetes bacteria on its surface.</title>
        <authorList>
            <person name="Treitli S.C."/>
            <person name="Kolisko M."/>
            <person name="Husnik F."/>
            <person name="Keeling P."/>
            <person name="Hampl V."/>
        </authorList>
    </citation>
    <scope>NUCLEOTIDE SEQUENCE</scope>
    <source>
        <strain evidence="2">STM</strain>
    </source>
</reference>
<name>A0A5J4RQA3_9ZZZZ</name>
<sequence length="33" mass="4111">MYKKEAGEGYFVCLNLFFFTQIHYGIMKYYYNK</sequence>
<dbReference type="AlphaFoldDB" id="A0A5J4RQA3"/>
<keyword evidence="1" id="KW-1133">Transmembrane helix</keyword>
<dbReference type="EMBL" id="SNRY01000827">
    <property type="protein sequence ID" value="KAA6336107.1"/>
    <property type="molecule type" value="Genomic_DNA"/>
</dbReference>
<proteinExistence type="predicted"/>
<keyword evidence="1" id="KW-0812">Transmembrane</keyword>
<evidence type="ECO:0000313" key="2">
    <source>
        <dbReference type="EMBL" id="KAA6336107.1"/>
    </source>
</evidence>
<accession>A0A5J4RQA3</accession>
<keyword evidence="1" id="KW-0472">Membrane</keyword>
<comment type="caution">
    <text evidence="2">The sequence shown here is derived from an EMBL/GenBank/DDBJ whole genome shotgun (WGS) entry which is preliminary data.</text>
</comment>
<protein>
    <submittedName>
        <fullName evidence="2">Uncharacterized protein</fullName>
    </submittedName>
</protein>
<organism evidence="2">
    <name type="scientific">termite gut metagenome</name>
    <dbReference type="NCBI Taxonomy" id="433724"/>
    <lineage>
        <taxon>unclassified sequences</taxon>
        <taxon>metagenomes</taxon>
        <taxon>organismal metagenomes</taxon>
    </lineage>
</organism>
<feature type="transmembrane region" description="Helical" evidence="1">
    <location>
        <begin position="12"/>
        <end position="31"/>
    </location>
</feature>
<gene>
    <name evidence="2" type="ORF">EZS27_015712</name>
</gene>